<dbReference type="KEGG" id="csty:KN1_11320"/>
<reference evidence="1 2" key="1">
    <citation type="submission" date="2021-04" db="EMBL/GenBank/DDBJ databases">
        <title>Complete genome sequence of Stygiolobus sp. KN-1.</title>
        <authorList>
            <person name="Nakamura K."/>
            <person name="Sakai H."/>
            <person name="Kurosawa N."/>
        </authorList>
    </citation>
    <scope>NUCLEOTIDE SEQUENCE [LARGE SCALE GENOMIC DNA]</scope>
    <source>
        <strain evidence="1 2">KN-1</strain>
    </source>
</reference>
<dbReference type="Proteomes" id="UP000825123">
    <property type="component" value="Chromosome"/>
</dbReference>
<protein>
    <submittedName>
        <fullName evidence="1">Uncharacterized protein</fullName>
    </submittedName>
</protein>
<accession>A0A8D5U5D7</accession>
<dbReference type="AlphaFoldDB" id="A0A8D5U5D7"/>
<proteinExistence type="predicted"/>
<keyword evidence="2" id="KW-1185">Reference proteome</keyword>
<organism evidence="1 2">
    <name type="scientific">Stygiolobus caldivivus</name>
    <dbReference type="NCBI Taxonomy" id="2824673"/>
    <lineage>
        <taxon>Archaea</taxon>
        <taxon>Thermoproteota</taxon>
        <taxon>Thermoprotei</taxon>
        <taxon>Sulfolobales</taxon>
        <taxon>Sulfolobaceae</taxon>
        <taxon>Stygiolobus</taxon>
    </lineage>
</organism>
<sequence length="60" mass="6838">MLYVRFLRKGLYGVPIDDVIGAMLLVVIRRPVSIGDLTPVHLYVADPRQRINKEISLTFV</sequence>
<name>A0A8D5U5D7_9CREN</name>
<evidence type="ECO:0000313" key="2">
    <source>
        <dbReference type="Proteomes" id="UP000825123"/>
    </source>
</evidence>
<gene>
    <name evidence="1" type="ORF">KN1_11320</name>
</gene>
<evidence type="ECO:0000313" key="1">
    <source>
        <dbReference type="EMBL" id="BCU69835.1"/>
    </source>
</evidence>
<dbReference type="EMBL" id="AP024597">
    <property type="protein sequence ID" value="BCU69835.1"/>
    <property type="molecule type" value="Genomic_DNA"/>
</dbReference>